<reference evidence="3" key="1">
    <citation type="journal article" date="2019" name="Int. J. Syst. Evol. Microbiol.">
        <title>The Global Catalogue of Microorganisms (GCM) 10K type strain sequencing project: providing services to taxonomists for standard genome sequencing and annotation.</title>
        <authorList>
            <consortium name="The Broad Institute Genomics Platform"/>
            <consortium name="The Broad Institute Genome Sequencing Center for Infectious Disease"/>
            <person name="Wu L."/>
            <person name="Ma J."/>
        </authorList>
    </citation>
    <scope>NUCLEOTIDE SEQUENCE [LARGE SCALE GENOMIC DNA]</scope>
    <source>
        <strain evidence="3">CCM 8689</strain>
    </source>
</reference>
<keyword evidence="1" id="KW-0472">Membrane</keyword>
<evidence type="ECO:0000313" key="3">
    <source>
        <dbReference type="Proteomes" id="UP001595792"/>
    </source>
</evidence>
<dbReference type="Proteomes" id="UP001595792">
    <property type="component" value="Unassembled WGS sequence"/>
</dbReference>
<organism evidence="2 3">
    <name type="scientific">Pedobacter jamesrossensis</name>
    <dbReference type="NCBI Taxonomy" id="1908238"/>
    <lineage>
        <taxon>Bacteria</taxon>
        <taxon>Pseudomonadati</taxon>
        <taxon>Bacteroidota</taxon>
        <taxon>Sphingobacteriia</taxon>
        <taxon>Sphingobacteriales</taxon>
        <taxon>Sphingobacteriaceae</taxon>
        <taxon>Pedobacter</taxon>
    </lineage>
</organism>
<protein>
    <submittedName>
        <fullName evidence="2">Uncharacterized protein</fullName>
    </submittedName>
</protein>
<accession>A0ABV8NNT7</accession>
<dbReference type="RefSeq" id="WP_378962549.1">
    <property type="nucleotide sequence ID" value="NZ_JBHRXC010000016.1"/>
</dbReference>
<name>A0ABV8NNT7_9SPHI</name>
<proteinExistence type="predicted"/>
<feature type="transmembrane region" description="Helical" evidence="1">
    <location>
        <begin position="12"/>
        <end position="32"/>
    </location>
</feature>
<keyword evidence="1" id="KW-1133">Transmembrane helix</keyword>
<dbReference type="EMBL" id="JBHSBY010000140">
    <property type="protein sequence ID" value="MFC4198544.1"/>
    <property type="molecule type" value="Genomic_DNA"/>
</dbReference>
<evidence type="ECO:0000313" key="2">
    <source>
        <dbReference type="EMBL" id="MFC4198544.1"/>
    </source>
</evidence>
<gene>
    <name evidence="2" type="ORF">ACFOUY_17695</name>
</gene>
<evidence type="ECO:0000256" key="1">
    <source>
        <dbReference type="SAM" id="Phobius"/>
    </source>
</evidence>
<comment type="caution">
    <text evidence="2">The sequence shown here is derived from an EMBL/GenBank/DDBJ whole genome shotgun (WGS) entry which is preliminary data.</text>
</comment>
<keyword evidence="1" id="KW-0812">Transmembrane</keyword>
<keyword evidence="3" id="KW-1185">Reference proteome</keyword>
<sequence length="73" mass="8181">MRDVKTIHSKGNQHFLLFAILFCSISSALFYLFNFNNLSLASLILAGLFLVKKNLSDVEKETKTSKAASPFHC</sequence>